<feature type="compositionally biased region" description="Low complexity" evidence="1">
    <location>
        <begin position="133"/>
        <end position="150"/>
    </location>
</feature>
<dbReference type="AlphaFoldDB" id="A0AA97AR28"/>
<accession>A0AA97AR28</accession>
<sequence length="250" mass="26211">METLAYLQLAQNYEDFESSSSNFEVKDVKLSGKAAASVVGITGAVLVGGVLAADPASATGSSSVSSNCCIPVVVRPVSSVCCQPAVSRPIVVRPVVVRPIVVRPVVVKPVVSSSICCRPISRPIHPPSNCHPSCSGSQSDSAGSSDSDYYSQDYSDHYSQGYSNHYGNDYSNYYSYSYGQDYSQNPCNCSAGSDHAGVGQVSYYPTNNANHLGTMGEVVLPQQAHFNAGIAPSAGSGLYSYQAEAAAMAY</sequence>
<gene>
    <name evidence="2" type="ORF">HJG54_18700</name>
</gene>
<name>A0AA97AR28_9CYAN</name>
<evidence type="ECO:0000256" key="1">
    <source>
        <dbReference type="SAM" id="MobiDB-lite"/>
    </source>
</evidence>
<protein>
    <submittedName>
        <fullName evidence="2">Uncharacterized protein</fullName>
    </submittedName>
</protein>
<organism evidence="2">
    <name type="scientific">Leptolyngbya sp. NK1-12</name>
    <dbReference type="NCBI Taxonomy" id="2547451"/>
    <lineage>
        <taxon>Bacteria</taxon>
        <taxon>Bacillati</taxon>
        <taxon>Cyanobacteriota</taxon>
        <taxon>Cyanophyceae</taxon>
        <taxon>Leptolyngbyales</taxon>
        <taxon>Leptolyngbyaceae</taxon>
        <taxon>Leptolyngbya group</taxon>
        <taxon>Leptolyngbya</taxon>
    </lineage>
</organism>
<reference evidence="2" key="1">
    <citation type="submission" date="2020-05" db="EMBL/GenBank/DDBJ databases">
        <authorList>
            <person name="Zhu T."/>
            <person name="Keshari N."/>
            <person name="Lu X."/>
        </authorList>
    </citation>
    <scope>NUCLEOTIDE SEQUENCE</scope>
    <source>
        <strain evidence="2">NK1-12</strain>
    </source>
</reference>
<proteinExistence type="predicted"/>
<dbReference type="RefSeq" id="WP_316430586.1">
    <property type="nucleotide sequence ID" value="NZ_CP053586.1"/>
</dbReference>
<evidence type="ECO:0000313" key="2">
    <source>
        <dbReference type="EMBL" id="WNZ24678.1"/>
    </source>
</evidence>
<feature type="region of interest" description="Disordered" evidence="1">
    <location>
        <begin position="129"/>
        <end position="150"/>
    </location>
</feature>
<dbReference type="EMBL" id="CP053586">
    <property type="protein sequence ID" value="WNZ24678.1"/>
    <property type="molecule type" value="Genomic_DNA"/>
</dbReference>